<dbReference type="Proteomes" id="UP000076489">
    <property type="component" value="Unassembled WGS sequence"/>
</dbReference>
<protein>
    <submittedName>
        <fullName evidence="6">Toxin</fullName>
    </submittedName>
</protein>
<organism evidence="6 7">
    <name type="scientific">Pseudomonas fluorescens</name>
    <dbReference type="NCBI Taxonomy" id="294"/>
    <lineage>
        <taxon>Bacteria</taxon>
        <taxon>Pseudomonadati</taxon>
        <taxon>Pseudomonadota</taxon>
        <taxon>Gammaproteobacteria</taxon>
        <taxon>Pseudomonadales</taxon>
        <taxon>Pseudomonadaceae</taxon>
        <taxon>Pseudomonas</taxon>
    </lineage>
</organism>
<comment type="subcellular location">
    <subcellularLocation>
        <location evidence="1">Secreted</location>
    </subcellularLocation>
</comment>
<dbReference type="OrthoDB" id="6510336at2"/>
<dbReference type="InterPro" id="IPR003284">
    <property type="entry name" value="Sal_SpvB"/>
</dbReference>
<reference evidence="7" key="1">
    <citation type="submission" date="2016-03" db="EMBL/GenBank/DDBJ databases">
        <authorList>
            <person name="Ray J."/>
            <person name="Price M."/>
            <person name="Deutschbauer A."/>
        </authorList>
    </citation>
    <scope>NUCLEOTIDE SEQUENCE [LARGE SCALE GENOMIC DNA]</scope>
    <source>
        <strain evidence="7">FW300-N1B4</strain>
    </source>
</reference>
<evidence type="ECO:0000313" key="6">
    <source>
        <dbReference type="EMBL" id="KZN16610.1"/>
    </source>
</evidence>
<dbReference type="Pfam" id="PF12255">
    <property type="entry name" value="TcdB_toxin_midC"/>
    <property type="match status" value="1"/>
</dbReference>
<dbReference type="InterPro" id="IPR022044">
    <property type="entry name" value="TcdB_toxin_mid/C"/>
</dbReference>
<reference evidence="6 7" key="2">
    <citation type="journal article" date="2018" name="Nature">
        <title>Mutant phenotypes for thousands of bacterial genes of unknown function.</title>
        <authorList>
            <person name="Price M.N."/>
            <person name="Wetmore K.M."/>
            <person name="Waters R.J."/>
            <person name="Callaghan M."/>
            <person name="Ray J."/>
            <person name="Liu H."/>
            <person name="Kuehl J.V."/>
            <person name="Melnyk R.A."/>
            <person name="Lamson J.S."/>
            <person name="Suh Y."/>
            <person name="Carlson H.K."/>
            <person name="Esquivel Z."/>
            <person name="Sadeeshkumar H."/>
            <person name="Chakraborty R."/>
            <person name="Zane G.M."/>
            <person name="Rubin B.E."/>
            <person name="Wall J.D."/>
            <person name="Visel A."/>
            <person name="Bristow J."/>
            <person name="Blow M.J."/>
            <person name="Arkin A.P."/>
            <person name="Deutschbauer A.M."/>
        </authorList>
    </citation>
    <scope>NUCLEOTIDE SEQUENCE [LARGE SCALE GENOMIC DNA]</scope>
    <source>
        <strain evidence="6 7">FW300-N1B4</strain>
    </source>
</reference>
<dbReference type="GO" id="GO:0005576">
    <property type="term" value="C:extracellular region"/>
    <property type="evidence" value="ECO:0007669"/>
    <property type="project" value="UniProtKB-SubCell"/>
</dbReference>
<dbReference type="PRINTS" id="PR01341">
    <property type="entry name" value="SALSPVBPROT"/>
</dbReference>
<dbReference type="InterPro" id="IPR028994">
    <property type="entry name" value="Integrin_alpha_N"/>
</dbReference>
<dbReference type="InterPro" id="IPR022045">
    <property type="entry name" value="TcdB_toxin_mid/N"/>
</dbReference>
<feature type="domain" description="Insecticide toxin TcdB middle/C-terminal" evidence="4">
    <location>
        <begin position="859"/>
        <end position="1006"/>
    </location>
</feature>
<dbReference type="Pfam" id="PF03534">
    <property type="entry name" value="SpvB"/>
    <property type="match status" value="1"/>
</dbReference>
<dbReference type="Pfam" id="PF12256">
    <property type="entry name" value="TcdB_toxin_midN"/>
    <property type="match status" value="1"/>
</dbReference>
<dbReference type="RefSeq" id="WP_063341606.1">
    <property type="nucleotide sequence ID" value="NZ_LUKJ01000003.1"/>
</dbReference>
<comment type="caution">
    <text evidence="6">The sequence shown here is derived from an EMBL/GenBank/DDBJ whole genome shotgun (WGS) entry which is preliminary data.</text>
</comment>
<gene>
    <name evidence="6" type="ORF">A1D17_10750</name>
</gene>
<sequence>MSEQIALPVIAPSLPKGGGAIQSIGKGWGAIGAHGAASYEIALPISPGRGFAPSLSLSYGSSVGNSMFGIGWGVSLPTVARRTSKGVPAYAEDDEIVGPSGVVWLPERDQKGVITSTRVDRYNGQELGTTYTVVRHFPRIESSFDRIEHWSSESDKPGFWLVHGADGSLHLYGKNPASRRADPQDTSRVGEWLLEESLNPHGEHILYQYKAEDDRDGAKAQRYLSHVSYGNFKADANLYLWQADRLKPVQWHFELVFDYGERSTEYEHKPLYEGQQWQTRSDAFSSFAYGFELRTERLCRQILMFHRFPDELGTAPALVRRLLLDYRQTPLGYHHLSAAHDQAFGNSTTADNRPPVEFSYIEFKLLPDTHAWQRFQNMPGLNDGQGYQLVDLYGEGLPGVLYRGNAGWYYREPMRARAKSNEVAYDQWRALPNIPVADTAKPVRQSLSDLTGDGRLDWIIAQPGLSGFFSLGPDREWSDFATFNAFPVEFFNPQGQLADLMGEGLSDLTLIGPRSVRLYANQRQNGFATAREVTRKEDEDALPVLTSSSSELVAFSDILGSGQQHLVRIRHNEVKCWPNLGRGRFGKGIVLGSPGLAYETFDASRIRLADLDGSGAADLIYLEADQARIFMNRSGNGFAPSVALPWPEGMRYDRFCQVSIADLQGLGCSSLILSVLHMTPRHWRYDFVRAKPYLLTRTNNNMGAAGSISYRSSAQEWLDEKAEKIKADKPRTCHVPMALHLVSKQTQLDEITGNRLTQSFSYRQGYYDGIEREFRGFGLLLQTDSETNPDDADSQGFTTPCQTKSWFHTGQAVDLPRTDYHPADKEAEALGKALLCQYQPELKNDTRITSPDTATTLEMARALSGQLLRSEIFGVDKRLKTRTLYSVQENRYRVRLLQTPEGNRRYARMLPLLLESIRYQYEGIADDPQCRHTLNLQHDLFGTLTHSVNVHYARRKTGSDIPPFSDADQQQWWRDAHDPAQQFYYLNESLAEFIHLDSAQGWRLGLPYRQRTNALKRPKAPEAGGLTTKDMTYEKLIELVKQTAWTTQHVLTGLSVQRYKNTSTAETLPDGVAHFEALADHLETAELDETALKAFDVLSQAARPKERLLERSGYHRMNDFLPVATSPRKLWSVKSGFSTYAALKGFYKTQTLRLSKSHGVTEVSYDNYHCLITALKLPDGCVTKATYDYRSFQPRCITDPNGNIQEGLYDGFGQVLATSIYSNKSNTLIGFKPIAQYKRPEFTSPTEAINNAKGALLDAANAIYYAPFSWMGRVSDAALKDRDWLMRCVANGDVLPSGYICASVRRRLAGLKTLLADEAKLKTELATSAREPIHIATLVADRYPNDNQRQIRITVTCCDGFGRTLQSKQQVESGTAYVVNAKGELTLEDGTPKELTAAKRWRISERVEYNNKGLAIRTYRPYFADQHDYINDVSLRQFGHCDLQFYDALGRPTRTRLAKQNGLSYMRRQTRHPWYTLDEDENDTLEEVMSERLPTTGGEA</sequence>
<proteinExistence type="predicted"/>
<keyword evidence="3" id="KW-0843">Virulence</keyword>
<evidence type="ECO:0000256" key="3">
    <source>
        <dbReference type="ARBA" id="ARBA00023026"/>
    </source>
</evidence>
<evidence type="ECO:0000313" key="7">
    <source>
        <dbReference type="Proteomes" id="UP000076489"/>
    </source>
</evidence>
<evidence type="ECO:0000256" key="1">
    <source>
        <dbReference type="ARBA" id="ARBA00004613"/>
    </source>
</evidence>
<dbReference type="GO" id="GO:0005737">
    <property type="term" value="C:cytoplasm"/>
    <property type="evidence" value="ECO:0007669"/>
    <property type="project" value="InterPro"/>
</dbReference>
<keyword evidence="2" id="KW-0964">Secreted</keyword>
<evidence type="ECO:0000259" key="5">
    <source>
        <dbReference type="Pfam" id="PF12256"/>
    </source>
</evidence>
<evidence type="ECO:0000259" key="4">
    <source>
        <dbReference type="Pfam" id="PF12255"/>
    </source>
</evidence>
<feature type="domain" description="Insecticide toxin TcdB middle/N-terminal" evidence="5">
    <location>
        <begin position="637"/>
        <end position="810"/>
    </location>
</feature>
<name>A0A166N246_PSEFL</name>
<dbReference type="SUPFAM" id="SSF69318">
    <property type="entry name" value="Integrin alpha N-terminal domain"/>
    <property type="match status" value="1"/>
</dbReference>
<dbReference type="EMBL" id="LUKJ01000003">
    <property type="protein sequence ID" value="KZN16610.1"/>
    <property type="molecule type" value="Genomic_DNA"/>
</dbReference>
<evidence type="ECO:0000256" key="2">
    <source>
        <dbReference type="ARBA" id="ARBA00022525"/>
    </source>
</evidence>
<accession>A0A166N246</accession>